<feature type="active site" description="Proton donor" evidence="8">
    <location>
        <position position="9"/>
    </location>
</feature>
<keyword evidence="3 10" id="KW-0479">Metal-binding</keyword>
<evidence type="ECO:0000256" key="4">
    <source>
        <dbReference type="ARBA" id="ARBA00022801"/>
    </source>
</evidence>
<evidence type="ECO:0000256" key="6">
    <source>
        <dbReference type="ARBA" id="ARBA00031828"/>
    </source>
</evidence>
<keyword evidence="4 7" id="KW-0378">Hydrolase</keyword>
<accession>A0A2G9YJW8</accession>
<comment type="cofactor">
    <cofactor evidence="10">
        <name>Mg(2+)</name>
        <dbReference type="ChEBI" id="CHEBI:18420"/>
    </cofactor>
</comment>
<dbReference type="Pfam" id="PF13242">
    <property type="entry name" value="Hydrolase_like"/>
    <property type="match status" value="1"/>
</dbReference>
<dbReference type="SUPFAM" id="SSF56784">
    <property type="entry name" value="HAD-like"/>
    <property type="match status" value="1"/>
</dbReference>
<dbReference type="EC" id="3.1.3.-" evidence="7"/>
<dbReference type="CDD" id="cd07503">
    <property type="entry name" value="HAD_HisB-N"/>
    <property type="match status" value="1"/>
</dbReference>
<dbReference type="PANTHER" id="PTHR42891:SF1">
    <property type="entry name" value="D-GLYCERO-BETA-D-MANNO-HEPTOSE-1,7-BISPHOSPHATE 7-PHOSPHATASE"/>
    <property type="match status" value="1"/>
</dbReference>
<feature type="binding site" evidence="10">
    <location>
        <position position="128"/>
    </location>
    <ligand>
        <name>Mg(2+)</name>
        <dbReference type="ChEBI" id="CHEBI:18420"/>
    </ligand>
</feature>
<feature type="active site" description="Nucleophile" evidence="8">
    <location>
        <position position="7"/>
    </location>
</feature>
<dbReference type="InterPro" id="IPR006543">
    <property type="entry name" value="Histidinol-phos"/>
</dbReference>
<evidence type="ECO:0000256" key="9">
    <source>
        <dbReference type="PIRSR" id="PIRSR004682-3"/>
    </source>
</evidence>
<proteinExistence type="inferred from homology"/>
<feature type="binding site" evidence="10">
    <location>
        <position position="99"/>
    </location>
    <ligand>
        <name>Zn(2+)</name>
        <dbReference type="ChEBI" id="CHEBI:29105"/>
    </ligand>
</feature>
<dbReference type="InterPro" id="IPR036412">
    <property type="entry name" value="HAD-like_sf"/>
</dbReference>
<feature type="binding site" evidence="10">
    <location>
        <position position="93"/>
    </location>
    <ligand>
        <name>Zn(2+)</name>
        <dbReference type="ChEBI" id="CHEBI:29105"/>
    </ligand>
</feature>
<comment type="similarity">
    <text evidence="7">Belongs to the gmhB family.</text>
</comment>
<evidence type="ECO:0000256" key="2">
    <source>
        <dbReference type="ARBA" id="ARBA00022490"/>
    </source>
</evidence>
<comment type="caution">
    <text evidence="11">The sequence shown here is derived from an EMBL/GenBank/DDBJ whole genome shotgun (WGS) entry which is preliminary data.</text>
</comment>
<comment type="subcellular location">
    <subcellularLocation>
        <location evidence="1 7">Cytoplasm</location>
    </subcellularLocation>
</comment>
<evidence type="ECO:0000256" key="1">
    <source>
        <dbReference type="ARBA" id="ARBA00004496"/>
    </source>
</evidence>
<feature type="binding site" evidence="10">
    <location>
        <position position="91"/>
    </location>
    <ligand>
        <name>Zn(2+)</name>
        <dbReference type="ChEBI" id="CHEBI:29105"/>
    </ligand>
</feature>
<evidence type="ECO:0000256" key="5">
    <source>
        <dbReference type="ARBA" id="ARBA00023277"/>
    </source>
</evidence>
<dbReference type="EMBL" id="PCRK01000159">
    <property type="protein sequence ID" value="PIP18821.1"/>
    <property type="molecule type" value="Genomic_DNA"/>
</dbReference>
<dbReference type="GO" id="GO:0046872">
    <property type="term" value="F:metal ion binding"/>
    <property type="evidence" value="ECO:0007669"/>
    <property type="project" value="UniProtKB-KW"/>
</dbReference>
<dbReference type="NCBIfam" id="NF006506">
    <property type="entry name" value="PRK08942.1"/>
    <property type="match status" value="1"/>
</dbReference>
<feature type="binding site" evidence="10">
    <location>
        <position position="101"/>
    </location>
    <ligand>
        <name>Zn(2+)</name>
        <dbReference type="ChEBI" id="CHEBI:29105"/>
    </ligand>
</feature>
<dbReference type="NCBIfam" id="TIGR01662">
    <property type="entry name" value="HAD-SF-IIIA"/>
    <property type="match status" value="1"/>
</dbReference>
<dbReference type="Proteomes" id="UP000231292">
    <property type="component" value="Unassembled WGS sequence"/>
</dbReference>
<feature type="site" description="Stabilizes the phosphoryl group" evidence="9">
    <location>
        <position position="52"/>
    </location>
</feature>
<reference evidence="11 12" key="1">
    <citation type="submission" date="2017-09" db="EMBL/GenBank/DDBJ databases">
        <title>Depth-based differentiation of microbial function through sediment-hosted aquifers and enrichment of novel symbionts in the deep terrestrial subsurface.</title>
        <authorList>
            <person name="Probst A.J."/>
            <person name="Ladd B."/>
            <person name="Jarett J.K."/>
            <person name="Geller-Mcgrath D.E."/>
            <person name="Sieber C.M."/>
            <person name="Emerson J.B."/>
            <person name="Anantharaman K."/>
            <person name="Thomas B.C."/>
            <person name="Malmstrom R."/>
            <person name="Stieglmeier M."/>
            <person name="Klingl A."/>
            <person name="Woyke T."/>
            <person name="Ryan C.M."/>
            <person name="Banfield J.F."/>
        </authorList>
    </citation>
    <scope>NUCLEOTIDE SEQUENCE [LARGE SCALE GENOMIC DNA]</scope>
    <source>
        <strain evidence="11">CG23_combo_of_CG06-09_8_20_14_all_41_10</strain>
    </source>
</reference>
<evidence type="ECO:0000256" key="8">
    <source>
        <dbReference type="PIRSR" id="PIRSR004682-1"/>
    </source>
</evidence>
<sequence length="184" mass="20415">MKVIFLDRDGVINKYPGDGLYVTSLKKFKFLPGVKKAIALLGRAGFKIFVASNQAGVGKGIYSQRALDNITAKMLGDIERSGGRITKVYYCAHRKDAGCNCRKPKPGMLKKAAKEFKFNLKNAYFVGDTIRDVFTAKNAGCKPILVLSGKEKIEDKKSRAGLNLPYYHIFKDLKEAAKFIIAKN</sequence>
<evidence type="ECO:0000256" key="3">
    <source>
        <dbReference type="ARBA" id="ARBA00022723"/>
    </source>
</evidence>
<feature type="binding site" evidence="10">
    <location>
        <position position="7"/>
    </location>
    <ligand>
        <name>Mg(2+)</name>
        <dbReference type="ChEBI" id="CHEBI:18420"/>
    </ligand>
</feature>
<dbReference type="GO" id="GO:0016791">
    <property type="term" value="F:phosphatase activity"/>
    <property type="evidence" value="ECO:0007669"/>
    <property type="project" value="InterPro"/>
</dbReference>
<keyword evidence="2 7" id="KW-0963">Cytoplasm</keyword>
<keyword evidence="10" id="KW-0862">Zinc</keyword>
<name>A0A2G9YJW8_9BACT</name>
<evidence type="ECO:0000313" key="11">
    <source>
        <dbReference type="EMBL" id="PIP18821.1"/>
    </source>
</evidence>
<dbReference type="AlphaFoldDB" id="A0A2G9YJW8"/>
<dbReference type="InterPro" id="IPR006549">
    <property type="entry name" value="HAD-SF_hydro_IIIA"/>
</dbReference>
<comment type="cofactor">
    <cofactor evidence="10">
        <name>Zn(2+)</name>
        <dbReference type="ChEBI" id="CHEBI:29105"/>
    </cofactor>
</comment>
<evidence type="ECO:0000256" key="10">
    <source>
        <dbReference type="PIRSR" id="PIRSR004682-4"/>
    </source>
</evidence>
<keyword evidence="5 7" id="KW-0119">Carbohydrate metabolism</keyword>
<dbReference type="InterPro" id="IPR023214">
    <property type="entry name" value="HAD_sf"/>
</dbReference>
<dbReference type="GO" id="GO:0005975">
    <property type="term" value="P:carbohydrate metabolic process"/>
    <property type="evidence" value="ECO:0007669"/>
    <property type="project" value="InterPro"/>
</dbReference>
<dbReference type="Gene3D" id="3.40.50.1000">
    <property type="entry name" value="HAD superfamily/HAD-like"/>
    <property type="match status" value="1"/>
</dbReference>
<dbReference type="GO" id="GO:0005737">
    <property type="term" value="C:cytoplasm"/>
    <property type="evidence" value="ECO:0007669"/>
    <property type="project" value="UniProtKB-SubCell"/>
</dbReference>
<dbReference type="InterPro" id="IPR004446">
    <property type="entry name" value="Heptose_bisP_phosphatase"/>
</dbReference>
<feature type="binding site" evidence="10">
    <location>
        <position position="9"/>
    </location>
    <ligand>
        <name>Mg(2+)</name>
        <dbReference type="ChEBI" id="CHEBI:18420"/>
    </ligand>
</feature>
<dbReference type="PANTHER" id="PTHR42891">
    <property type="entry name" value="D-GLYCERO-BETA-D-MANNO-HEPTOSE-1,7-BISPHOSPHATE 7-PHOSPHATASE"/>
    <property type="match status" value="1"/>
</dbReference>
<evidence type="ECO:0000256" key="7">
    <source>
        <dbReference type="PIRNR" id="PIRNR004682"/>
    </source>
</evidence>
<feature type="site" description="Contributes to substrate recognition" evidence="9">
    <location>
        <position position="102"/>
    </location>
</feature>
<feature type="site" description="Stabilizes the phosphoryl group" evidence="9">
    <location>
        <position position="103"/>
    </location>
</feature>
<protein>
    <recommendedName>
        <fullName evidence="6 7">D,D-heptose 1,7-bisphosphate phosphatase</fullName>
        <ecNumber evidence="7">3.1.3.-</ecNumber>
    </recommendedName>
</protein>
<evidence type="ECO:0000313" key="12">
    <source>
        <dbReference type="Proteomes" id="UP000231292"/>
    </source>
</evidence>
<gene>
    <name evidence="11" type="ORF">COX41_06200</name>
</gene>
<organism evidence="11 12">
    <name type="scientific">Candidatus Sherwoodlollariibacterium unditelluris</name>
    <dbReference type="NCBI Taxonomy" id="1974757"/>
    <lineage>
        <taxon>Bacteria</taxon>
        <taxon>Pseudomonadati</taxon>
        <taxon>Candidatus Omnitrophota</taxon>
        <taxon>Candidatus Sherwoodlollariibacterium</taxon>
    </lineage>
</organism>
<dbReference type="PIRSF" id="PIRSF004682">
    <property type="entry name" value="GmhB"/>
    <property type="match status" value="1"/>
</dbReference>
<keyword evidence="10" id="KW-0460">Magnesium</keyword>
<dbReference type="NCBIfam" id="TIGR01656">
    <property type="entry name" value="Histidinol-ppas"/>
    <property type="match status" value="1"/>
</dbReference>